<organism evidence="2 3">
    <name type="scientific">Plasmopara halstedii</name>
    <name type="common">Downy mildew of sunflower</name>
    <dbReference type="NCBI Taxonomy" id="4781"/>
    <lineage>
        <taxon>Eukaryota</taxon>
        <taxon>Sar</taxon>
        <taxon>Stramenopiles</taxon>
        <taxon>Oomycota</taxon>
        <taxon>Peronosporomycetes</taxon>
        <taxon>Peronosporales</taxon>
        <taxon>Peronosporaceae</taxon>
        <taxon>Plasmopara</taxon>
    </lineage>
</organism>
<evidence type="ECO:0000259" key="1">
    <source>
        <dbReference type="Pfam" id="PF07727"/>
    </source>
</evidence>
<dbReference type="GeneID" id="36401277"/>
<dbReference type="RefSeq" id="XP_024584766.1">
    <property type="nucleotide sequence ID" value="XM_024719471.1"/>
</dbReference>
<reference evidence="3" key="1">
    <citation type="submission" date="2014-09" db="EMBL/GenBank/DDBJ databases">
        <authorList>
            <person name="Sharma Rahul"/>
            <person name="Thines Marco"/>
        </authorList>
    </citation>
    <scope>NUCLEOTIDE SEQUENCE [LARGE SCALE GENOMIC DNA]</scope>
</reference>
<keyword evidence="2" id="KW-0548">Nucleotidyltransferase</keyword>
<sequence length="145" mass="15892">MQIYEANAKTHAKAMRSTKAEGWRKAMLEEIIALQNNGVWNVIKRLAGANMLHSKWVFKTKTDANGAVESLKARLVACGNEQVFGIDYVLTFAAVMDLSTVKVILGLVATWVVPAKHGDIPSAYVKADKEKDLEILLHVPGGMDV</sequence>
<accession>A0A0P1B3E6</accession>
<keyword evidence="2" id="KW-0808">Transferase</keyword>
<feature type="domain" description="Reverse transcriptase Ty1/copia-type" evidence="1">
    <location>
        <begin position="37"/>
        <end position="143"/>
    </location>
</feature>
<dbReference type="EMBL" id="CCYD01002939">
    <property type="protein sequence ID" value="CEG48397.1"/>
    <property type="molecule type" value="Genomic_DNA"/>
</dbReference>
<protein>
    <submittedName>
        <fullName evidence="2">FOG: Transposon-encoded proteins with TYA, reverse transcriptase, integrase domains in various combinations</fullName>
    </submittedName>
</protein>
<evidence type="ECO:0000313" key="3">
    <source>
        <dbReference type="Proteomes" id="UP000054928"/>
    </source>
</evidence>
<keyword evidence="3" id="KW-1185">Reference proteome</keyword>
<dbReference type="Pfam" id="PF07727">
    <property type="entry name" value="RVT_2"/>
    <property type="match status" value="1"/>
</dbReference>
<dbReference type="AlphaFoldDB" id="A0A0P1B3E6"/>
<keyword evidence="2" id="KW-0695">RNA-directed DNA polymerase</keyword>
<dbReference type="InterPro" id="IPR013103">
    <property type="entry name" value="RVT_2"/>
</dbReference>
<dbReference type="OrthoDB" id="163507at2759"/>
<dbReference type="GO" id="GO:0003964">
    <property type="term" value="F:RNA-directed DNA polymerase activity"/>
    <property type="evidence" value="ECO:0007669"/>
    <property type="project" value="UniProtKB-KW"/>
</dbReference>
<proteinExistence type="predicted"/>
<evidence type="ECO:0000313" key="2">
    <source>
        <dbReference type="EMBL" id="CEG48397.1"/>
    </source>
</evidence>
<name>A0A0P1B3E6_PLAHL</name>
<dbReference type="Proteomes" id="UP000054928">
    <property type="component" value="Unassembled WGS sequence"/>
</dbReference>
<dbReference type="STRING" id="4781.A0A0P1B3E6"/>